<evidence type="ECO:0000313" key="1">
    <source>
        <dbReference type="EMBL" id="TBU23302.1"/>
    </source>
</evidence>
<proteinExistence type="predicted"/>
<accession>A0A4Q9MBH5</accession>
<gene>
    <name evidence="1" type="ORF">BD311DRAFT_768756</name>
</gene>
<organism evidence="1">
    <name type="scientific">Dichomitus squalens</name>
    <dbReference type="NCBI Taxonomy" id="114155"/>
    <lineage>
        <taxon>Eukaryota</taxon>
        <taxon>Fungi</taxon>
        <taxon>Dikarya</taxon>
        <taxon>Basidiomycota</taxon>
        <taxon>Agaricomycotina</taxon>
        <taxon>Agaricomycetes</taxon>
        <taxon>Polyporales</taxon>
        <taxon>Polyporaceae</taxon>
        <taxon>Dichomitus</taxon>
    </lineage>
</organism>
<dbReference type="AlphaFoldDB" id="A0A4Q9MBH5"/>
<name>A0A4Q9MBH5_9APHY</name>
<dbReference type="EMBL" id="ML143509">
    <property type="protein sequence ID" value="TBU23302.1"/>
    <property type="molecule type" value="Genomic_DNA"/>
</dbReference>
<dbReference type="Proteomes" id="UP000292957">
    <property type="component" value="Unassembled WGS sequence"/>
</dbReference>
<protein>
    <submittedName>
        <fullName evidence="1">Uncharacterized protein</fullName>
    </submittedName>
</protein>
<reference evidence="1" key="1">
    <citation type="submission" date="2019-01" db="EMBL/GenBank/DDBJ databases">
        <title>Draft genome sequences of three monokaryotic isolates of the white-rot basidiomycete fungus Dichomitus squalens.</title>
        <authorList>
            <consortium name="DOE Joint Genome Institute"/>
            <person name="Lopez S.C."/>
            <person name="Andreopoulos B."/>
            <person name="Pangilinan J."/>
            <person name="Lipzen A."/>
            <person name="Riley R."/>
            <person name="Ahrendt S."/>
            <person name="Ng V."/>
            <person name="Barry K."/>
            <person name="Daum C."/>
            <person name="Grigoriev I.V."/>
            <person name="Hilden K.S."/>
            <person name="Makela M.R."/>
            <person name="de Vries R.P."/>
        </authorList>
    </citation>
    <scope>NUCLEOTIDE SEQUENCE [LARGE SCALE GENOMIC DNA]</scope>
    <source>
        <strain evidence="1">OM18370.1</strain>
    </source>
</reference>
<sequence length="150" mass="16616">MVARQSRARFSGMYSTSMPSSAFRHPSALQLRGGAQTPDMRYGATASAGAFELRYISPSGCPDRQSLASFARRAVSVRPRHGFEKHNSTTETSALTPEVSCSDFRENEIQHRWSCVIKGSACRVCKSRTRTVCYGLRMTRKRQSVPCTAS</sequence>